<evidence type="ECO:0000256" key="4">
    <source>
        <dbReference type="ARBA" id="ARBA00022630"/>
    </source>
</evidence>
<dbReference type="GO" id="GO:0009231">
    <property type="term" value="P:riboflavin biosynthetic process"/>
    <property type="evidence" value="ECO:0007669"/>
    <property type="project" value="InterPro"/>
</dbReference>
<dbReference type="InterPro" id="IPR023465">
    <property type="entry name" value="Riboflavin_kinase_dom_sf"/>
</dbReference>
<proteinExistence type="inferred from homology"/>
<name>A0A2H0V2Z2_9BACT</name>
<dbReference type="GO" id="GO:0016020">
    <property type="term" value="C:membrane"/>
    <property type="evidence" value="ECO:0007669"/>
    <property type="project" value="UniProtKB-SubCell"/>
</dbReference>
<keyword evidence="10 13" id="KW-1133">Transmembrane helix</keyword>
<feature type="transmembrane region" description="Helical" evidence="13">
    <location>
        <begin position="108"/>
        <end position="127"/>
    </location>
</feature>
<dbReference type="SUPFAM" id="SSF82114">
    <property type="entry name" value="Riboflavin kinase-like"/>
    <property type="match status" value="1"/>
</dbReference>
<evidence type="ECO:0000259" key="14">
    <source>
        <dbReference type="SMART" id="SM00904"/>
    </source>
</evidence>
<keyword evidence="9" id="KW-0067">ATP-binding</keyword>
<dbReference type="SMART" id="SM00904">
    <property type="entry name" value="Flavokinase"/>
    <property type="match status" value="1"/>
</dbReference>
<comment type="caution">
    <text evidence="15">The sequence shown here is derived from an EMBL/GenBank/DDBJ whole genome shotgun (WGS) entry which is preliminary data.</text>
</comment>
<evidence type="ECO:0000313" key="15">
    <source>
        <dbReference type="EMBL" id="PIR93461.1"/>
    </source>
</evidence>
<evidence type="ECO:0000256" key="12">
    <source>
        <dbReference type="ARBA" id="ARBA00047880"/>
    </source>
</evidence>
<evidence type="ECO:0000256" key="13">
    <source>
        <dbReference type="SAM" id="Phobius"/>
    </source>
</evidence>
<dbReference type="InterPro" id="IPR050638">
    <property type="entry name" value="AA-Vitamin_Transporters"/>
</dbReference>
<dbReference type="PANTHER" id="PTHR32322">
    <property type="entry name" value="INNER MEMBRANE TRANSPORTER"/>
    <property type="match status" value="1"/>
</dbReference>
<dbReference type="Pfam" id="PF01687">
    <property type="entry name" value="Flavokinase"/>
    <property type="match status" value="1"/>
</dbReference>
<gene>
    <name evidence="15" type="ORF">COT99_00555</name>
</gene>
<keyword evidence="6" id="KW-0808">Transferase</keyword>
<feature type="domain" description="Riboflavin kinase" evidence="14">
    <location>
        <begin position="323"/>
        <end position="433"/>
    </location>
</feature>
<keyword evidence="4" id="KW-0285">Flavoprotein</keyword>
<dbReference type="GO" id="GO:0008531">
    <property type="term" value="F:riboflavin kinase activity"/>
    <property type="evidence" value="ECO:0007669"/>
    <property type="project" value="UniProtKB-EC"/>
</dbReference>
<dbReference type="InterPro" id="IPR037185">
    <property type="entry name" value="EmrE-like"/>
</dbReference>
<feature type="transmembrane region" description="Helical" evidence="13">
    <location>
        <begin position="207"/>
        <end position="227"/>
    </location>
</feature>
<evidence type="ECO:0000256" key="5">
    <source>
        <dbReference type="ARBA" id="ARBA00022643"/>
    </source>
</evidence>
<feature type="transmembrane region" description="Helical" evidence="13">
    <location>
        <begin position="239"/>
        <end position="258"/>
    </location>
</feature>
<dbReference type="AlphaFoldDB" id="A0A2H0V2Z2"/>
<comment type="similarity">
    <text evidence="2">Belongs to the EamA transporter family.</text>
</comment>
<dbReference type="PANTHER" id="PTHR32322:SF2">
    <property type="entry name" value="EAMA DOMAIN-CONTAINING PROTEIN"/>
    <property type="match status" value="1"/>
</dbReference>
<dbReference type="SUPFAM" id="SSF103481">
    <property type="entry name" value="Multidrug resistance efflux transporter EmrE"/>
    <property type="match status" value="2"/>
</dbReference>
<feature type="transmembrane region" description="Helical" evidence="13">
    <location>
        <begin position="14"/>
        <end position="34"/>
    </location>
</feature>
<feature type="transmembrane region" description="Helical" evidence="13">
    <location>
        <begin position="77"/>
        <end position="102"/>
    </location>
</feature>
<comment type="subcellular location">
    <subcellularLocation>
        <location evidence="1">Membrane</location>
        <topology evidence="1">Multi-pass membrane protein</topology>
    </subcellularLocation>
</comment>
<evidence type="ECO:0000313" key="16">
    <source>
        <dbReference type="Proteomes" id="UP000228626"/>
    </source>
</evidence>
<dbReference type="GO" id="GO:0005524">
    <property type="term" value="F:ATP binding"/>
    <property type="evidence" value="ECO:0007669"/>
    <property type="project" value="UniProtKB-KW"/>
</dbReference>
<evidence type="ECO:0000256" key="7">
    <source>
        <dbReference type="ARBA" id="ARBA00022692"/>
    </source>
</evidence>
<evidence type="ECO:0000256" key="3">
    <source>
        <dbReference type="ARBA" id="ARBA00012105"/>
    </source>
</evidence>
<dbReference type="Proteomes" id="UP000228626">
    <property type="component" value="Unassembled WGS sequence"/>
</dbReference>
<feature type="transmembrane region" description="Helical" evidence="13">
    <location>
        <begin position="292"/>
        <end position="310"/>
    </location>
</feature>
<feature type="transmembrane region" description="Helical" evidence="13">
    <location>
        <begin position="40"/>
        <end position="65"/>
    </location>
</feature>
<dbReference type="InterPro" id="IPR000620">
    <property type="entry name" value="EamA_dom"/>
</dbReference>
<evidence type="ECO:0000256" key="8">
    <source>
        <dbReference type="ARBA" id="ARBA00022741"/>
    </source>
</evidence>
<feature type="transmembrane region" description="Helical" evidence="13">
    <location>
        <begin position="139"/>
        <end position="155"/>
    </location>
</feature>
<accession>A0A2H0V2Z2</accession>
<dbReference type="EMBL" id="PFAR01000007">
    <property type="protein sequence ID" value="PIR93461.1"/>
    <property type="molecule type" value="Genomic_DNA"/>
</dbReference>
<feature type="transmembrane region" description="Helical" evidence="13">
    <location>
        <begin position="175"/>
        <end position="195"/>
    </location>
</feature>
<evidence type="ECO:0000256" key="2">
    <source>
        <dbReference type="ARBA" id="ARBA00007362"/>
    </source>
</evidence>
<keyword evidence="5" id="KW-0288">FMN</keyword>
<keyword evidence="8" id="KW-0547">Nucleotide-binding</keyword>
<evidence type="ECO:0000256" key="11">
    <source>
        <dbReference type="ARBA" id="ARBA00023136"/>
    </source>
</evidence>
<dbReference type="Gene3D" id="2.40.30.30">
    <property type="entry name" value="Riboflavin kinase-like"/>
    <property type="match status" value="1"/>
</dbReference>
<sequence length="433" mass="47926">MCNLRGKSAEQKKIYGLAAIIAASFLASLDGILFRPALTGVPIVLVVFLEHLIGFVFLAPFIYIGWKRIKNLTAKDWTSLVIICVFGGLLGNFVLTKAYFLAVEENSALAAVIVLQKLQPFFVIVLANIFLKERMPKKFYPWAVVATIAAYFLSFGEEGISFRDLISMNIVNKAAFFAVIAALAYASSTVFGKRLLNHLDYKSTAALRYGGTFLFAIPLVCAGGYFHEIGNISFLHWQALSAIGLLSGGAIFFLIYYWGLRFVSASLTTIGELFWPLSGVALDYFINGNVLSGIQIMAVVVLLVAFYFVTKEGDLQLPTFSALTAAGSNTGRFIGFNTADLNNVNLDIDHGVYMVRAALGGKKYKGLLSFGFRETFGEGQYLELYLPDFVGNYYGIMIKIEMLKKIRDIKKFKSAEELREAIKNDLKDLENIK</sequence>
<evidence type="ECO:0000256" key="1">
    <source>
        <dbReference type="ARBA" id="ARBA00004141"/>
    </source>
</evidence>
<dbReference type="EC" id="2.7.1.26" evidence="3"/>
<comment type="catalytic activity">
    <reaction evidence="12">
        <text>riboflavin + ATP = FMN + ADP + H(+)</text>
        <dbReference type="Rhea" id="RHEA:14357"/>
        <dbReference type="ChEBI" id="CHEBI:15378"/>
        <dbReference type="ChEBI" id="CHEBI:30616"/>
        <dbReference type="ChEBI" id="CHEBI:57986"/>
        <dbReference type="ChEBI" id="CHEBI:58210"/>
        <dbReference type="ChEBI" id="CHEBI:456216"/>
        <dbReference type="EC" id="2.7.1.26"/>
    </reaction>
</comment>
<reference evidence="16" key="1">
    <citation type="submission" date="2017-09" db="EMBL/GenBank/DDBJ databases">
        <title>Depth-based differentiation of microbial function through sediment-hosted aquifers and enrichment of novel symbionts in the deep terrestrial subsurface.</title>
        <authorList>
            <person name="Probst A.J."/>
            <person name="Ladd B."/>
            <person name="Jarett J.K."/>
            <person name="Geller-Mcgrath D.E."/>
            <person name="Sieber C.M.K."/>
            <person name="Emerson J.B."/>
            <person name="Anantharaman K."/>
            <person name="Thomas B.C."/>
            <person name="Malmstrom R."/>
            <person name="Stieglmeier M."/>
            <person name="Klingl A."/>
            <person name="Woyke T."/>
            <person name="Ryan C.M."/>
            <person name="Banfield J.F."/>
        </authorList>
    </citation>
    <scope>NUCLEOTIDE SEQUENCE [LARGE SCALE GENOMIC DNA]</scope>
</reference>
<protein>
    <recommendedName>
        <fullName evidence="3">riboflavin kinase</fullName>
        <ecNumber evidence="3">2.7.1.26</ecNumber>
    </recommendedName>
</protein>
<organism evidence="15 16">
    <name type="scientific">Candidatus Falkowbacteria bacterium CG10_big_fil_rev_8_21_14_0_10_43_10</name>
    <dbReference type="NCBI Taxonomy" id="1974567"/>
    <lineage>
        <taxon>Bacteria</taxon>
        <taxon>Candidatus Falkowiibacteriota</taxon>
    </lineage>
</organism>
<evidence type="ECO:0000256" key="9">
    <source>
        <dbReference type="ARBA" id="ARBA00022840"/>
    </source>
</evidence>
<keyword evidence="11 13" id="KW-0472">Membrane</keyword>
<keyword evidence="7 13" id="KW-0812">Transmembrane</keyword>
<evidence type="ECO:0000256" key="6">
    <source>
        <dbReference type="ARBA" id="ARBA00022679"/>
    </source>
</evidence>
<dbReference type="InterPro" id="IPR015865">
    <property type="entry name" value="Riboflavin_kinase_bac/euk"/>
</dbReference>
<evidence type="ECO:0000256" key="10">
    <source>
        <dbReference type="ARBA" id="ARBA00022989"/>
    </source>
</evidence>
<dbReference type="Pfam" id="PF00892">
    <property type="entry name" value="EamA"/>
    <property type="match status" value="2"/>
</dbReference>